<evidence type="ECO:0000313" key="6">
    <source>
        <dbReference type="EMBL" id="CAB5020391.1"/>
    </source>
</evidence>
<reference evidence="6" key="1">
    <citation type="submission" date="2020-05" db="EMBL/GenBank/DDBJ databases">
        <authorList>
            <person name="Chiriac C."/>
            <person name="Salcher M."/>
            <person name="Ghai R."/>
            <person name="Kavagutti S V."/>
        </authorList>
    </citation>
    <scope>NUCLEOTIDE SEQUENCE</scope>
</reference>
<dbReference type="InterPro" id="IPR006118">
    <property type="entry name" value="Recombinase_CS"/>
</dbReference>
<organism evidence="6">
    <name type="scientific">freshwater metagenome</name>
    <dbReference type="NCBI Taxonomy" id="449393"/>
    <lineage>
        <taxon>unclassified sequences</taxon>
        <taxon>metagenomes</taxon>
        <taxon>ecological metagenomes</taxon>
    </lineage>
</organism>
<dbReference type="Gene3D" id="3.90.1750.20">
    <property type="entry name" value="Putative Large Serine Recombinase, Chain B, Domain 2"/>
    <property type="match status" value="1"/>
</dbReference>
<accession>A0A6J7QU34</accession>
<evidence type="ECO:0000259" key="5">
    <source>
        <dbReference type="PROSITE" id="PS51737"/>
    </source>
</evidence>
<dbReference type="SMART" id="SM00857">
    <property type="entry name" value="Resolvase"/>
    <property type="match status" value="1"/>
</dbReference>
<keyword evidence="2" id="KW-0238">DNA-binding</keyword>
<dbReference type="InterPro" id="IPR050639">
    <property type="entry name" value="SSR_resolvase"/>
</dbReference>
<feature type="domain" description="Recombinase" evidence="5">
    <location>
        <begin position="163"/>
        <end position="244"/>
    </location>
</feature>
<dbReference type="EMBL" id="CAFBOL010000164">
    <property type="protein sequence ID" value="CAB5020391.1"/>
    <property type="molecule type" value="Genomic_DNA"/>
</dbReference>
<dbReference type="InterPro" id="IPR036162">
    <property type="entry name" value="Resolvase-like_N_sf"/>
</dbReference>
<dbReference type="PROSITE" id="PS51736">
    <property type="entry name" value="RECOMBINASES_3"/>
    <property type="match status" value="1"/>
</dbReference>
<feature type="domain" description="Resolvase/invertase-type recombinase catalytic" evidence="4">
    <location>
        <begin position="2"/>
        <end position="155"/>
    </location>
</feature>
<evidence type="ECO:0000259" key="4">
    <source>
        <dbReference type="PROSITE" id="PS51736"/>
    </source>
</evidence>
<dbReference type="GO" id="GO:0000150">
    <property type="term" value="F:DNA strand exchange activity"/>
    <property type="evidence" value="ECO:0007669"/>
    <property type="project" value="InterPro"/>
</dbReference>
<dbReference type="AlphaFoldDB" id="A0A6J7QU34"/>
<keyword evidence="1" id="KW-0229">DNA integration</keyword>
<dbReference type="PROSITE" id="PS51737">
    <property type="entry name" value="RECOMBINASE_DNA_BIND"/>
    <property type="match status" value="1"/>
</dbReference>
<dbReference type="PANTHER" id="PTHR30461:SF23">
    <property type="entry name" value="DNA RECOMBINASE-RELATED"/>
    <property type="match status" value="1"/>
</dbReference>
<keyword evidence="3" id="KW-0233">DNA recombination</keyword>
<dbReference type="InterPro" id="IPR006119">
    <property type="entry name" value="Resolv_N"/>
</dbReference>
<dbReference type="PROSITE" id="PS00397">
    <property type="entry name" value="RECOMBINASES_1"/>
    <property type="match status" value="1"/>
</dbReference>
<dbReference type="GO" id="GO:0003677">
    <property type="term" value="F:DNA binding"/>
    <property type="evidence" value="ECO:0007669"/>
    <property type="project" value="UniProtKB-KW"/>
</dbReference>
<dbReference type="Gene3D" id="3.40.50.1390">
    <property type="entry name" value="Resolvase, N-terminal catalytic domain"/>
    <property type="match status" value="1"/>
</dbReference>
<dbReference type="GO" id="GO:0015074">
    <property type="term" value="P:DNA integration"/>
    <property type="evidence" value="ECO:0007669"/>
    <property type="project" value="UniProtKB-KW"/>
</dbReference>
<proteinExistence type="predicted"/>
<dbReference type="Pfam" id="PF07508">
    <property type="entry name" value="Recombinase"/>
    <property type="match status" value="1"/>
</dbReference>
<gene>
    <name evidence="6" type="ORF">UFOPK3931_03319</name>
</gene>
<protein>
    <submittedName>
        <fullName evidence="6">Unannotated protein</fullName>
    </submittedName>
</protein>
<dbReference type="PANTHER" id="PTHR30461">
    <property type="entry name" value="DNA-INVERTASE FROM LAMBDOID PROPHAGE"/>
    <property type="match status" value="1"/>
</dbReference>
<evidence type="ECO:0000256" key="1">
    <source>
        <dbReference type="ARBA" id="ARBA00022908"/>
    </source>
</evidence>
<evidence type="ECO:0000256" key="3">
    <source>
        <dbReference type="ARBA" id="ARBA00023172"/>
    </source>
</evidence>
<dbReference type="InterPro" id="IPR011109">
    <property type="entry name" value="DNA_bind_recombinase_dom"/>
</dbReference>
<sequence length="244" mass="26821">MKLVGYLRVSTDGQADDGYGLEVQRAAIDNWARGRGDRIVRWCSDEGVSGTVEAVDREGLSCVLVAIELRQAEGVVVARLDRLARKLHVQEAALAHIWRAGGSAFTADGGEVLQDDPEDPMRTAMRQMIGVFAELERSMIVKRMRDGRRMKAQKGGYAYGSPPLGYRSEHGSLTIDEGEQAIVNRIADLRQSGASLRSIATTLNEEGLLPKRGKATGSQWHPETLRRVIARLDTPPAAERETTR</sequence>
<dbReference type="SUPFAM" id="SSF53041">
    <property type="entry name" value="Resolvase-like"/>
    <property type="match status" value="1"/>
</dbReference>
<evidence type="ECO:0000256" key="2">
    <source>
        <dbReference type="ARBA" id="ARBA00023125"/>
    </source>
</evidence>
<name>A0A6J7QU34_9ZZZZ</name>
<dbReference type="InterPro" id="IPR038109">
    <property type="entry name" value="DNA_bind_recomb_sf"/>
</dbReference>
<dbReference type="Pfam" id="PF00239">
    <property type="entry name" value="Resolvase"/>
    <property type="match status" value="1"/>
</dbReference>
<dbReference type="CDD" id="cd00338">
    <property type="entry name" value="Ser_Recombinase"/>
    <property type="match status" value="1"/>
</dbReference>